<reference evidence="7 8" key="1">
    <citation type="submission" date="2018-06" db="EMBL/GenBank/DDBJ databases">
        <title>Genomic Encyclopedia of Type Strains, Phase IV (KMG-IV): sequencing the most valuable type-strain genomes for metagenomic binning, comparative biology and taxonomic classification.</title>
        <authorList>
            <person name="Goeker M."/>
        </authorList>
    </citation>
    <scope>NUCLEOTIDE SEQUENCE [LARGE SCALE GENOMIC DNA]</scope>
    <source>
        <strain evidence="7 8">DSM 44599</strain>
    </source>
</reference>
<dbReference type="Pfam" id="PF12833">
    <property type="entry name" value="HTH_18"/>
    <property type="match status" value="1"/>
</dbReference>
<dbReference type="PANTHER" id="PTHR46796">
    <property type="entry name" value="HTH-TYPE TRANSCRIPTIONAL ACTIVATOR RHAS-RELATED"/>
    <property type="match status" value="1"/>
</dbReference>
<dbReference type="PROSITE" id="PS50112">
    <property type="entry name" value="PAS"/>
    <property type="match status" value="1"/>
</dbReference>
<keyword evidence="1" id="KW-0805">Transcription regulation</keyword>
<feature type="region of interest" description="Disordered" evidence="4">
    <location>
        <begin position="221"/>
        <end position="241"/>
    </location>
</feature>
<dbReference type="InterPro" id="IPR018060">
    <property type="entry name" value="HTH_AraC"/>
</dbReference>
<dbReference type="PRINTS" id="PR00032">
    <property type="entry name" value="HTHARAC"/>
</dbReference>
<dbReference type="InterPro" id="IPR050204">
    <property type="entry name" value="AraC_XylS_family_regulators"/>
</dbReference>
<dbReference type="PROSITE" id="PS01124">
    <property type="entry name" value="HTH_ARAC_FAMILY_2"/>
    <property type="match status" value="1"/>
</dbReference>
<dbReference type="AlphaFoldDB" id="A0A366DJ73"/>
<organism evidence="7 8">
    <name type="scientific">Nocardia puris</name>
    <dbReference type="NCBI Taxonomy" id="208602"/>
    <lineage>
        <taxon>Bacteria</taxon>
        <taxon>Bacillati</taxon>
        <taxon>Actinomycetota</taxon>
        <taxon>Actinomycetes</taxon>
        <taxon>Mycobacteriales</taxon>
        <taxon>Nocardiaceae</taxon>
        <taxon>Nocardia</taxon>
    </lineage>
</organism>
<dbReference type="InterPro" id="IPR009057">
    <property type="entry name" value="Homeodomain-like_sf"/>
</dbReference>
<dbReference type="InterPro" id="IPR035965">
    <property type="entry name" value="PAS-like_dom_sf"/>
</dbReference>
<evidence type="ECO:0000256" key="3">
    <source>
        <dbReference type="ARBA" id="ARBA00023163"/>
    </source>
</evidence>
<dbReference type="SMART" id="SM00342">
    <property type="entry name" value="HTH_ARAC"/>
    <property type="match status" value="1"/>
</dbReference>
<dbReference type="Gene3D" id="3.30.450.20">
    <property type="entry name" value="PAS domain"/>
    <property type="match status" value="1"/>
</dbReference>
<gene>
    <name evidence="7" type="ORF">DFR74_107237</name>
</gene>
<comment type="caution">
    <text evidence="7">The sequence shown here is derived from an EMBL/GenBank/DDBJ whole genome shotgun (WGS) entry which is preliminary data.</text>
</comment>
<sequence length="241" mass="26385">MDQAAWVVDQTGRIVMINRSALSVLGYRGDDDVVGCCSHAAFHHHHIDGAPYDRSTCPILRAAGGTLPSRGGTEWMIRRTGVALPVSWSASELRLDAARMQLITLTVLDRLAVEDELRLARERISVLERRALFEKARDLIAIRAGDPDLTPVTLARELHVSLRYLQAAFAESGSSPARGIRVARLTRAASLLESGLTVSDVVEQSGFSDPSTFRRAYRRHFGTTPGAGRQSVAKPNDMMLP</sequence>
<feature type="domain" description="PAS" evidence="6">
    <location>
        <begin position="1"/>
        <end position="31"/>
    </location>
</feature>
<evidence type="ECO:0000259" key="5">
    <source>
        <dbReference type="PROSITE" id="PS01124"/>
    </source>
</evidence>
<evidence type="ECO:0000313" key="8">
    <source>
        <dbReference type="Proteomes" id="UP000252586"/>
    </source>
</evidence>
<dbReference type="EMBL" id="QNRE01000007">
    <property type="protein sequence ID" value="RBO89559.1"/>
    <property type="molecule type" value="Genomic_DNA"/>
</dbReference>
<keyword evidence="2 7" id="KW-0238">DNA-binding</keyword>
<keyword evidence="3" id="KW-0804">Transcription</keyword>
<evidence type="ECO:0000256" key="2">
    <source>
        <dbReference type="ARBA" id="ARBA00023125"/>
    </source>
</evidence>
<dbReference type="SUPFAM" id="SSF46689">
    <property type="entry name" value="Homeodomain-like"/>
    <property type="match status" value="1"/>
</dbReference>
<evidence type="ECO:0000256" key="1">
    <source>
        <dbReference type="ARBA" id="ARBA00023015"/>
    </source>
</evidence>
<protein>
    <submittedName>
        <fullName evidence="7">AraC-like DNA-binding protein</fullName>
    </submittedName>
</protein>
<dbReference type="SUPFAM" id="SSF55785">
    <property type="entry name" value="PYP-like sensor domain (PAS domain)"/>
    <property type="match status" value="1"/>
</dbReference>
<dbReference type="GO" id="GO:0043565">
    <property type="term" value="F:sequence-specific DNA binding"/>
    <property type="evidence" value="ECO:0007669"/>
    <property type="project" value="InterPro"/>
</dbReference>
<evidence type="ECO:0000313" key="7">
    <source>
        <dbReference type="EMBL" id="RBO89559.1"/>
    </source>
</evidence>
<dbReference type="STRING" id="1210090.GCA_001613185_01919"/>
<evidence type="ECO:0000259" key="6">
    <source>
        <dbReference type="PROSITE" id="PS50112"/>
    </source>
</evidence>
<evidence type="ECO:0000256" key="4">
    <source>
        <dbReference type="SAM" id="MobiDB-lite"/>
    </source>
</evidence>
<dbReference type="Proteomes" id="UP000252586">
    <property type="component" value="Unassembled WGS sequence"/>
</dbReference>
<dbReference type="CDD" id="cd00130">
    <property type="entry name" value="PAS"/>
    <property type="match status" value="1"/>
</dbReference>
<dbReference type="Gene3D" id="1.10.10.60">
    <property type="entry name" value="Homeodomain-like"/>
    <property type="match status" value="1"/>
</dbReference>
<dbReference type="InterPro" id="IPR000014">
    <property type="entry name" value="PAS"/>
</dbReference>
<name>A0A366DJ73_9NOCA</name>
<proteinExistence type="predicted"/>
<keyword evidence="8" id="KW-1185">Reference proteome</keyword>
<accession>A0A366DJ73</accession>
<dbReference type="GO" id="GO:0003700">
    <property type="term" value="F:DNA-binding transcription factor activity"/>
    <property type="evidence" value="ECO:0007669"/>
    <property type="project" value="InterPro"/>
</dbReference>
<dbReference type="InterPro" id="IPR020449">
    <property type="entry name" value="Tscrpt_reg_AraC-type_HTH"/>
</dbReference>
<feature type="domain" description="HTH araC/xylS-type" evidence="5">
    <location>
        <begin position="134"/>
        <end position="231"/>
    </location>
</feature>